<keyword evidence="3" id="KW-1185">Reference proteome</keyword>
<feature type="transmembrane region" description="Helical" evidence="1">
    <location>
        <begin position="7"/>
        <end position="25"/>
    </location>
</feature>
<dbReference type="PROSITE" id="PS51257">
    <property type="entry name" value="PROKAR_LIPOPROTEIN"/>
    <property type="match status" value="1"/>
</dbReference>
<gene>
    <name evidence="2" type="primary">txxe 3593</name>
    <name evidence="2" type="ORF">TXXE_19150</name>
</gene>
<evidence type="ECO:0008006" key="4">
    <source>
        <dbReference type="Google" id="ProtNLM"/>
    </source>
</evidence>
<keyword evidence="1" id="KW-0472">Membrane</keyword>
<keyword evidence="1" id="KW-1133">Transmembrane helix</keyword>
<evidence type="ECO:0000313" key="3">
    <source>
        <dbReference type="Proteomes" id="UP000681526"/>
    </source>
</evidence>
<reference evidence="2 3" key="1">
    <citation type="submission" date="2021-04" db="EMBL/GenBank/DDBJ databases">
        <authorList>
            <person name="Rakotoarivonina H."/>
        </authorList>
    </citation>
    <scope>NUCLEOTIDE SEQUENCE [LARGE SCALE GENOMIC DNA]</scope>
    <source>
        <strain evidence="2 3">XE</strain>
    </source>
</reference>
<protein>
    <recommendedName>
        <fullName evidence="4">Amino acid ABC transporter permease</fullName>
    </recommendedName>
</protein>
<name>A0ABN7SAY4_THEXY</name>
<sequence>MRDVYEMMTYLLVIIISCIVMTVWLKRKARKRKSQ</sequence>
<comment type="caution">
    <text evidence="2">The sequence shown here is derived from an EMBL/GenBank/DDBJ whole genome shotgun (WGS) entry which is preliminary data.</text>
</comment>
<evidence type="ECO:0000313" key="2">
    <source>
        <dbReference type="EMBL" id="CAG5093029.1"/>
    </source>
</evidence>
<dbReference type="EMBL" id="CAJRAY010000099">
    <property type="protein sequence ID" value="CAG5093029.1"/>
    <property type="molecule type" value="Genomic_DNA"/>
</dbReference>
<evidence type="ECO:0000256" key="1">
    <source>
        <dbReference type="SAM" id="Phobius"/>
    </source>
</evidence>
<keyword evidence="1" id="KW-0812">Transmembrane</keyword>
<proteinExistence type="predicted"/>
<accession>A0ABN7SAY4</accession>
<dbReference type="Proteomes" id="UP000681526">
    <property type="component" value="Unassembled WGS sequence"/>
</dbReference>
<organism evidence="2 3">
    <name type="scientific">Thermobacillus xylanilyticus</name>
    <dbReference type="NCBI Taxonomy" id="76633"/>
    <lineage>
        <taxon>Bacteria</taxon>
        <taxon>Bacillati</taxon>
        <taxon>Bacillota</taxon>
        <taxon>Bacilli</taxon>
        <taxon>Bacillales</taxon>
        <taxon>Paenibacillaceae</taxon>
        <taxon>Thermobacillus</taxon>
    </lineage>
</organism>